<evidence type="ECO:0000313" key="8">
    <source>
        <dbReference type="Proteomes" id="UP000186817"/>
    </source>
</evidence>
<dbReference type="GO" id="GO:0008330">
    <property type="term" value="F:protein tyrosine/threonine phosphatase activity"/>
    <property type="evidence" value="ECO:0007669"/>
    <property type="project" value="TreeGrafter"/>
</dbReference>
<dbReference type="GO" id="GO:0043409">
    <property type="term" value="P:negative regulation of MAPK cascade"/>
    <property type="evidence" value="ECO:0007669"/>
    <property type="project" value="TreeGrafter"/>
</dbReference>
<evidence type="ECO:0000259" key="6">
    <source>
        <dbReference type="PROSITE" id="PS50056"/>
    </source>
</evidence>
<sequence length="465" mass="51962">MMVMLVPVMAYDARDDDWRFHDDGAPMVATITMTEILIATTKMNTIIMTTPFSPPRIVDVGDDPGVDHCGTTSLHRFSEEGEDWFFWNKARHRSWISEFESRMAAAAAAKRTLTGSSPRIRGVVNPRFFFNALLRKALSLIPHLKARSSCDQVLVVVCDPLGRLERRYADFSACATRGRVLVRGILPAQSFLTAARGWGKFLPEAPGLFFHGAANFLGASWEKLPSHRPSIQRQVDKVAVSFRRFNAWGGHRTDLCRNRTLTRALRLALEPEYAALERFLELSGTVPSALRLRIKAILNAAQKNLYEMTAMGKGEDDLRQLEKKFEVKIIGADDIEDCNISVHFQEIADFIEAGRKKGGVVIHCAAGVSRASTSCMAYMMIKEHWSLQAAHRRVHAVRSIIHPNSGFWRQLNDLQASLVASGVTLRELPSDYAPPEQPLRPGEEASKVRSPLLLTAILDFAALRL</sequence>
<keyword evidence="8" id="KW-1185">Reference proteome</keyword>
<keyword evidence="7" id="KW-0808">Transferase</keyword>
<feature type="domain" description="Tyrosine-protein phosphatase" evidence="5">
    <location>
        <begin position="270"/>
        <end position="420"/>
    </location>
</feature>
<dbReference type="SUPFAM" id="SSF52799">
    <property type="entry name" value="(Phosphotyrosine protein) phosphatases II"/>
    <property type="match status" value="1"/>
</dbReference>
<evidence type="ECO:0000313" key="7">
    <source>
        <dbReference type="EMBL" id="OLQ01163.1"/>
    </source>
</evidence>
<dbReference type="PANTHER" id="PTHR10159:SF519">
    <property type="entry name" value="DUAL SPECIFICITY PROTEIN PHOSPHATASE MPK3"/>
    <property type="match status" value="1"/>
</dbReference>
<evidence type="ECO:0000256" key="3">
    <source>
        <dbReference type="ARBA" id="ARBA00022801"/>
    </source>
</evidence>
<dbReference type="PROSITE" id="PS50056">
    <property type="entry name" value="TYR_PHOSPHATASE_2"/>
    <property type="match status" value="1"/>
</dbReference>
<comment type="caution">
    <text evidence="7">The sequence shown here is derived from an EMBL/GenBank/DDBJ whole genome shotgun (WGS) entry which is preliminary data.</text>
</comment>
<dbReference type="Proteomes" id="UP000186817">
    <property type="component" value="Unassembled WGS sequence"/>
</dbReference>
<dbReference type="CDD" id="cd14498">
    <property type="entry name" value="DSP"/>
    <property type="match status" value="1"/>
</dbReference>
<dbReference type="EMBL" id="LSRX01000303">
    <property type="protein sequence ID" value="OLQ01163.1"/>
    <property type="molecule type" value="Genomic_DNA"/>
</dbReference>
<dbReference type="InterPro" id="IPR029021">
    <property type="entry name" value="Prot-tyrosine_phosphatase-like"/>
</dbReference>
<gene>
    <name evidence="7" type="primary">mpl1</name>
    <name evidence="7" type="ORF">AK812_SmicGene16133</name>
</gene>
<evidence type="ECO:0000256" key="2">
    <source>
        <dbReference type="ARBA" id="ARBA00013064"/>
    </source>
</evidence>
<evidence type="ECO:0000259" key="5">
    <source>
        <dbReference type="PROSITE" id="PS50054"/>
    </source>
</evidence>
<name>A0A1Q9E175_SYMMI</name>
<dbReference type="GO" id="GO:0016301">
    <property type="term" value="F:kinase activity"/>
    <property type="evidence" value="ECO:0007669"/>
    <property type="project" value="UniProtKB-KW"/>
</dbReference>
<dbReference type="OrthoDB" id="10252009at2759"/>
<comment type="similarity">
    <text evidence="1">Belongs to the protein-tyrosine phosphatase family. Non-receptor class dual specificity subfamily.</text>
</comment>
<evidence type="ECO:0000256" key="4">
    <source>
        <dbReference type="ARBA" id="ARBA00022912"/>
    </source>
</evidence>
<dbReference type="AlphaFoldDB" id="A0A1Q9E175"/>
<evidence type="ECO:0000256" key="1">
    <source>
        <dbReference type="ARBA" id="ARBA00008601"/>
    </source>
</evidence>
<reference evidence="7 8" key="1">
    <citation type="submission" date="2016-02" db="EMBL/GenBank/DDBJ databases">
        <title>Genome analysis of coral dinoflagellate symbionts highlights evolutionary adaptations to a symbiotic lifestyle.</title>
        <authorList>
            <person name="Aranda M."/>
            <person name="Li Y."/>
            <person name="Liew Y.J."/>
            <person name="Baumgarten S."/>
            <person name="Simakov O."/>
            <person name="Wilson M."/>
            <person name="Piel J."/>
            <person name="Ashoor H."/>
            <person name="Bougouffa S."/>
            <person name="Bajic V.B."/>
            <person name="Ryu T."/>
            <person name="Ravasi T."/>
            <person name="Bayer T."/>
            <person name="Micklem G."/>
            <person name="Kim H."/>
            <person name="Bhak J."/>
            <person name="Lajeunesse T.C."/>
            <person name="Voolstra C.R."/>
        </authorList>
    </citation>
    <scope>NUCLEOTIDE SEQUENCE [LARGE SCALE GENOMIC DNA]</scope>
    <source>
        <strain evidence="7 8">CCMP2467</strain>
    </source>
</reference>
<organism evidence="7 8">
    <name type="scientific">Symbiodinium microadriaticum</name>
    <name type="common">Dinoflagellate</name>
    <name type="synonym">Zooxanthella microadriatica</name>
    <dbReference type="NCBI Taxonomy" id="2951"/>
    <lineage>
        <taxon>Eukaryota</taxon>
        <taxon>Sar</taxon>
        <taxon>Alveolata</taxon>
        <taxon>Dinophyceae</taxon>
        <taxon>Suessiales</taxon>
        <taxon>Symbiodiniaceae</taxon>
        <taxon>Symbiodinium</taxon>
    </lineage>
</organism>
<dbReference type="GO" id="GO:0005737">
    <property type="term" value="C:cytoplasm"/>
    <property type="evidence" value="ECO:0007669"/>
    <property type="project" value="TreeGrafter"/>
</dbReference>
<feature type="domain" description="Tyrosine specific protein phosphatases" evidence="6">
    <location>
        <begin position="342"/>
        <end position="398"/>
    </location>
</feature>
<dbReference type="GO" id="GO:0017017">
    <property type="term" value="F:MAP kinase tyrosine/serine/threonine phosphatase activity"/>
    <property type="evidence" value="ECO:0007669"/>
    <property type="project" value="TreeGrafter"/>
</dbReference>
<dbReference type="SMART" id="SM00195">
    <property type="entry name" value="DSPc"/>
    <property type="match status" value="1"/>
</dbReference>
<proteinExistence type="inferred from homology"/>
<dbReference type="PANTHER" id="PTHR10159">
    <property type="entry name" value="DUAL SPECIFICITY PROTEIN PHOSPHATASE"/>
    <property type="match status" value="1"/>
</dbReference>
<dbReference type="Gene3D" id="3.90.190.10">
    <property type="entry name" value="Protein tyrosine phosphatase superfamily"/>
    <property type="match status" value="1"/>
</dbReference>
<dbReference type="InterPro" id="IPR020422">
    <property type="entry name" value="TYR_PHOSPHATASE_DUAL_dom"/>
</dbReference>
<keyword evidence="7" id="KW-0418">Kinase</keyword>
<dbReference type="InterPro" id="IPR000340">
    <property type="entry name" value="Dual-sp_phosphatase_cat-dom"/>
</dbReference>
<dbReference type="Pfam" id="PF00782">
    <property type="entry name" value="DSPc"/>
    <property type="match status" value="1"/>
</dbReference>
<dbReference type="EC" id="3.1.3.48" evidence="2"/>
<keyword evidence="3" id="KW-0378">Hydrolase</keyword>
<protein>
    <recommendedName>
        <fullName evidence="2">protein-tyrosine-phosphatase</fullName>
        <ecNumber evidence="2">3.1.3.48</ecNumber>
    </recommendedName>
</protein>
<accession>A0A1Q9E175</accession>
<dbReference type="InterPro" id="IPR000387">
    <property type="entry name" value="Tyr_Pase_dom"/>
</dbReference>
<dbReference type="PROSITE" id="PS50054">
    <property type="entry name" value="TYR_PHOSPHATASE_DUAL"/>
    <property type="match status" value="1"/>
</dbReference>
<dbReference type="GO" id="GO:0033550">
    <property type="term" value="F:MAP kinase tyrosine phosphatase activity"/>
    <property type="evidence" value="ECO:0007669"/>
    <property type="project" value="TreeGrafter"/>
</dbReference>
<keyword evidence="4" id="KW-0904">Protein phosphatase</keyword>